<feature type="compositionally biased region" description="Basic and acidic residues" evidence="1">
    <location>
        <begin position="1"/>
        <end position="11"/>
    </location>
</feature>
<evidence type="ECO:0000313" key="3">
    <source>
        <dbReference type="Proteomes" id="UP000614601"/>
    </source>
</evidence>
<protein>
    <submittedName>
        <fullName evidence="2">Uncharacterized protein</fullName>
    </submittedName>
</protein>
<dbReference type="EMBL" id="CAJFDH010000001">
    <property type="protein sequence ID" value="CAD5207149.1"/>
    <property type="molecule type" value="Genomic_DNA"/>
</dbReference>
<organism evidence="2 3">
    <name type="scientific">Bursaphelenchus okinawaensis</name>
    <dbReference type="NCBI Taxonomy" id="465554"/>
    <lineage>
        <taxon>Eukaryota</taxon>
        <taxon>Metazoa</taxon>
        <taxon>Ecdysozoa</taxon>
        <taxon>Nematoda</taxon>
        <taxon>Chromadorea</taxon>
        <taxon>Rhabditida</taxon>
        <taxon>Tylenchina</taxon>
        <taxon>Tylenchomorpha</taxon>
        <taxon>Aphelenchoidea</taxon>
        <taxon>Aphelenchoididae</taxon>
        <taxon>Bursaphelenchus</taxon>
    </lineage>
</organism>
<evidence type="ECO:0000256" key="1">
    <source>
        <dbReference type="SAM" id="MobiDB-lite"/>
    </source>
</evidence>
<feature type="region of interest" description="Disordered" evidence="1">
    <location>
        <begin position="1"/>
        <end position="85"/>
    </location>
</feature>
<dbReference type="AlphaFoldDB" id="A0A811JV57"/>
<dbReference type="Proteomes" id="UP000614601">
    <property type="component" value="Unassembled WGS sequence"/>
</dbReference>
<dbReference type="Proteomes" id="UP000783686">
    <property type="component" value="Unassembled WGS sequence"/>
</dbReference>
<name>A0A811JV57_9BILA</name>
<accession>A0A811JV57</accession>
<dbReference type="OrthoDB" id="10551338at2759"/>
<dbReference type="EMBL" id="CAJFCW020000001">
    <property type="protein sequence ID" value="CAG9084532.1"/>
    <property type="molecule type" value="Genomic_DNA"/>
</dbReference>
<sequence>MSENEESHSERVSSNGNSENVENLEFTDSRPRHIPVRHHHSSGPSNGRPPRPVVHHDRPHKSHHRHHDDDFDDDRDSGVQKSIGPLFKNLQPSRTTDMFLHLMKYTGVTGKGFLRSIKKSARKYHHKPDIGYIFKKNNYIINYTLQLIDQYLPRDAKIGAVAVLAQYYVVAERDDMDAFTEKFEKFIEEMVWLKKLLRPFVPFQALTYIDVHIDDMLKVRWRK</sequence>
<keyword evidence="3" id="KW-1185">Reference proteome</keyword>
<comment type="caution">
    <text evidence="2">The sequence shown here is derived from an EMBL/GenBank/DDBJ whole genome shotgun (WGS) entry which is preliminary data.</text>
</comment>
<feature type="compositionally biased region" description="Low complexity" evidence="1">
    <location>
        <begin position="12"/>
        <end position="24"/>
    </location>
</feature>
<evidence type="ECO:0000313" key="2">
    <source>
        <dbReference type="EMBL" id="CAD5207149.1"/>
    </source>
</evidence>
<feature type="compositionally biased region" description="Basic residues" evidence="1">
    <location>
        <begin position="32"/>
        <end position="41"/>
    </location>
</feature>
<gene>
    <name evidence="2" type="ORF">BOKJ2_LOCUS1833</name>
</gene>
<proteinExistence type="predicted"/>
<feature type="compositionally biased region" description="Basic residues" evidence="1">
    <location>
        <begin position="57"/>
        <end position="66"/>
    </location>
</feature>
<reference evidence="2" key="1">
    <citation type="submission" date="2020-09" db="EMBL/GenBank/DDBJ databases">
        <authorList>
            <person name="Kikuchi T."/>
        </authorList>
    </citation>
    <scope>NUCLEOTIDE SEQUENCE</scope>
    <source>
        <strain evidence="2">SH1</strain>
    </source>
</reference>